<dbReference type="AlphaFoldDB" id="A0AAD5X7Z3"/>
<evidence type="ECO:0000313" key="3">
    <source>
        <dbReference type="Proteomes" id="UP001211907"/>
    </source>
</evidence>
<dbReference type="EMBL" id="JADGJH010003838">
    <property type="protein sequence ID" value="KAJ3088523.1"/>
    <property type="molecule type" value="Genomic_DNA"/>
</dbReference>
<feature type="region of interest" description="Disordered" evidence="1">
    <location>
        <begin position="119"/>
        <end position="138"/>
    </location>
</feature>
<gene>
    <name evidence="2" type="ORF">HK100_008013</name>
</gene>
<evidence type="ECO:0000256" key="1">
    <source>
        <dbReference type="SAM" id="MobiDB-lite"/>
    </source>
</evidence>
<dbReference type="InterPro" id="IPR039930">
    <property type="entry name" value="RALGAPB"/>
</dbReference>
<dbReference type="Proteomes" id="UP001211907">
    <property type="component" value="Unassembled WGS sequence"/>
</dbReference>
<comment type="caution">
    <text evidence="2">The sequence shown here is derived from an EMBL/GenBank/DDBJ whole genome shotgun (WGS) entry which is preliminary data.</text>
</comment>
<keyword evidence="3" id="KW-1185">Reference proteome</keyword>
<feature type="region of interest" description="Disordered" evidence="1">
    <location>
        <begin position="363"/>
        <end position="394"/>
    </location>
</feature>
<proteinExistence type="predicted"/>
<protein>
    <submittedName>
        <fullName evidence="2">Uncharacterized protein</fullName>
    </submittedName>
</protein>
<accession>A0AAD5X7Z3</accession>
<feature type="non-terminal residue" evidence="2">
    <location>
        <position position="474"/>
    </location>
</feature>
<dbReference type="PANTHER" id="PTHR21344">
    <property type="entry name" value="RAL GTPASE-ACTIVATING PROTEIN SUBUNIT BETA"/>
    <property type="match status" value="1"/>
</dbReference>
<dbReference type="PANTHER" id="PTHR21344:SF1">
    <property type="entry name" value="RAL GTPASE-ACTIVATING PROTEIN SUBUNIT BETA"/>
    <property type="match status" value="1"/>
</dbReference>
<reference evidence="2" key="1">
    <citation type="submission" date="2020-05" db="EMBL/GenBank/DDBJ databases">
        <title>Phylogenomic resolution of chytrid fungi.</title>
        <authorList>
            <person name="Stajich J.E."/>
            <person name="Amses K."/>
            <person name="Simmons R."/>
            <person name="Seto K."/>
            <person name="Myers J."/>
            <person name="Bonds A."/>
            <person name="Quandt C.A."/>
            <person name="Barry K."/>
            <person name="Liu P."/>
            <person name="Grigoriev I."/>
            <person name="Longcore J.E."/>
            <person name="James T.Y."/>
        </authorList>
    </citation>
    <scope>NUCLEOTIDE SEQUENCE</scope>
    <source>
        <strain evidence="2">JEL0513</strain>
    </source>
</reference>
<organism evidence="2 3">
    <name type="scientific">Physocladia obscura</name>
    <dbReference type="NCBI Taxonomy" id="109957"/>
    <lineage>
        <taxon>Eukaryota</taxon>
        <taxon>Fungi</taxon>
        <taxon>Fungi incertae sedis</taxon>
        <taxon>Chytridiomycota</taxon>
        <taxon>Chytridiomycota incertae sedis</taxon>
        <taxon>Chytridiomycetes</taxon>
        <taxon>Chytridiales</taxon>
        <taxon>Chytriomycetaceae</taxon>
        <taxon>Physocladia</taxon>
    </lineage>
</organism>
<feature type="compositionally biased region" description="Basic residues" evidence="1">
    <location>
        <begin position="124"/>
        <end position="135"/>
    </location>
</feature>
<sequence length="474" mass="51879">MIRWALAGHWIEGQKECISRVNATLCRGVSILAKDDEFSLISTTTASVTQQNPNLAHLTPNSKNSTLSAASSVTGSSGNLLGSISPSVTSPKETAIMFDSKTSLANHFATFAGNVSNAIGSDGRRKRKESNKKRAGTLSSPLATLVAAVTVNSASLDREKSSAAKNNSPDVGVSTFAKITAEAAVKAAAEIALAQMLNHLGNFPPKNASCGVSRISTLFNEINEVKRILAMRNRVKENSIFTSSNNSLYDENSSPTISEKLTCEISLFRKYLRYFVYDNRVLLGFVEQPEWAVENLANSSESWELEYNQKEPKDPKIIIVIRDATGKFSWISELLYKEKGKKSIESQATPTVNASNNYQLLSPESEMPLRSKRPVSAPLSGRKKVDKKEISPERLPHESVGNIVETLSNPHISQAAESTIEYHVQPKLPPYIPINSEVLHAICFNESAIPKFPELVIPDADEAKKFEALKKELD</sequence>
<dbReference type="GO" id="GO:0005096">
    <property type="term" value="F:GTPase activator activity"/>
    <property type="evidence" value="ECO:0007669"/>
    <property type="project" value="InterPro"/>
</dbReference>
<evidence type="ECO:0000313" key="2">
    <source>
        <dbReference type="EMBL" id="KAJ3088523.1"/>
    </source>
</evidence>
<name>A0AAD5X7Z3_9FUNG</name>